<dbReference type="Proteomes" id="UP000197019">
    <property type="component" value="Chromosome"/>
</dbReference>
<dbReference type="EMBL" id="CP022129">
    <property type="protein sequence ID" value="ASF45343.1"/>
    <property type="molecule type" value="Genomic_DNA"/>
</dbReference>
<dbReference type="AlphaFoldDB" id="A0A1Z4BVR7"/>
<gene>
    <name evidence="1" type="ORF">CEK71_04270</name>
</gene>
<protein>
    <submittedName>
        <fullName evidence="1">Uncharacterized protein</fullName>
    </submittedName>
</protein>
<dbReference type="KEGG" id="mpsy:CEK71_04270"/>
<organism evidence="1 2">
    <name type="scientific">Methylovulum psychrotolerans</name>
    <dbReference type="NCBI Taxonomy" id="1704499"/>
    <lineage>
        <taxon>Bacteria</taxon>
        <taxon>Pseudomonadati</taxon>
        <taxon>Pseudomonadota</taxon>
        <taxon>Gammaproteobacteria</taxon>
        <taxon>Methylococcales</taxon>
        <taxon>Methylococcaceae</taxon>
        <taxon>Methylovulum</taxon>
    </lineage>
</organism>
<sequence>MSDFSIIFVSETKRDHLLVEIHFKKQRLCQINKEKGCENLEIEFLTDIYISHKDVVMSFPLSDFEAILKEAKEGLLTCP</sequence>
<keyword evidence="2" id="KW-1185">Reference proteome</keyword>
<proteinExistence type="predicted"/>
<evidence type="ECO:0000313" key="2">
    <source>
        <dbReference type="Proteomes" id="UP000197019"/>
    </source>
</evidence>
<dbReference type="OrthoDB" id="6959740at2"/>
<name>A0A1Z4BVR7_9GAMM</name>
<dbReference type="RefSeq" id="WP_088618225.1">
    <property type="nucleotide sequence ID" value="NZ_CP022129.1"/>
</dbReference>
<accession>A0A1Z4BVR7</accession>
<reference evidence="1 2" key="1">
    <citation type="submission" date="2017-06" db="EMBL/GenBank/DDBJ databases">
        <title>Genome Sequencing of the methanotroph Methylovulum psychrotolerants str. HV10-M2 isolated from a high-altitude environment.</title>
        <authorList>
            <person name="Mateos-Rivera A."/>
        </authorList>
    </citation>
    <scope>NUCLEOTIDE SEQUENCE [LARGE SCALE GENOMIC DNA]</scope>
    <source>
        <strain evidence="1 2">HV10_M2</strain>
    </source>
</reference>
<evidence type="ECO:0000313" key="1">
    <source>
        <dbReference type="EMBL" id="ASF45343.1"/>
    </source>
</evidence>